<dbReference type="InterPro" id="IPR011990">
    <property type="entry name" value="TPR-like_helical_dom_sf"/>
</dbReference>
<name>A0A7V5LJQ5_CALAY</name>
<dbReference type="Gene3D" id="1.25.40.10">
    <property type="entry name" value="Tetratricopeptide repeat domain"/>
    <property type="match status" value="1"/>
</dbReference>
<evidence type="ECO:0008006" key="3">
    <source>
        <dbReference type="Google" id="ProtNLM"/>
    </source>
</evidence>
<comment type="caution">
    <text evidence="2">The sequence shown here is derived from an EMBL/GenBank/DDBJ whole genome shotgun (WGS) entry which is preliminary data.</text>
</comment>
<dbReference type="AlphaFoldDB" id="A0A7V5LJQ5"/>
<gene>
    <name evidence="2" type="ORF">ENL21_05540</name>
</gene>
<feature type="coiled-coil region" evidence="1">
    <location>
        <begin position="112"/>
        <end position="153"/>
    </location>
</feature>
<keyword evidence="1" id="KW-0175">Coiled coil</keyword>
<dbReference type="EMBL" id="DRTD01000405">
    <property type="protein sequence ID" value="HHE55225.1"/>
    <property type="molecule type" value="Genomic_DNA"/>
</dbReference>
<dbReference type="SUPFAM" id="SSF58050">
    <property type="entry name" value="N-terminal coiled coil domain from apc"/>
    <property type="match status" value="1"/>
</dbReference>
<accession>A0A7V5LJQ5</accession>
<dbReference type="Proteomes" id="UP000886111">
    <property type="component" value="Unassembled WGS sequence"/>
</dbReference>
<sequence>MSSCLSQQKMAKNETAPNSERKIVLAIDSLLKIQQFVKAEHYGRLFLNRYEHSPYVDDVVYRMAYLHVIADSKNPFFDYSQALKSFQLFLKKFPASQYAFACNNWLKVLYLTSQLQKQVETLQRDNRKLKNELKVSSAQIEQLKSTLRDLEKVIKR</sequence>
<evidence type="ECO:0000313" key="2">
    <source>
        <dbReference type="EMBL" id="HHE55225.1"/>
    </source>
</evidence>
<evidence type="ECO:0000256" key="1">
    <source>
        <dbReference type="SAM" id="Coils"/>
    </source>
</evidence>
<reference evidence="2" key="1">
    <citation type="journal article" date="2020" name="mSystems">
        <title>Genome- and Community-Level Interaction Insights into Carbon Utilization and Element Cycling Functions of Hydrothermarchaeota in Hydrothermal Sediment.</title>
        <authorList>
            <person name="Zhou Z."/>
            <person name="Liu Y."/>
            <person name="Xu W."/>
            <person name="Pan J."/>
            <person name="Luo Z.H."/>
            <person name="Li M."/>
        </authorList>
    </citation>
    <scope>NUCLEOTIDE SEQUENCE [LARGE SCALE GENOMIC DNA]</scope>
    <source>
        <strain evidence="2">HyVt-76</strain>
    </source>
</reference>
<dbReference type="InterPro" id="IPR036149">
    <property type="entry name" value="APC_N_sf"/>
</dbReference>
<organism evidence="2">
    <name type="scientific">Caldithrix abyssi</name>
    <dbReference type="NCBI Taxonomy" id="187145"/>
    <lineage>
        <taxon>Bacteria</taxon>
        <taxon>Pseudomonadati</taxon>
        <taxon>Calditrichota</taxon>
        <taxon>Calditrichia</taxon>
        <taxon>Calditrichales</taxon>
        <taxon>Calditrichaceae</taxon>
        <taxon>Caldithrix</taxon>
    </lineage>
</organism>
<proteinExistence type="predicted"/>
<protein>
    <recommendedName>
        <fullName evidence="3">Outer membrane protein assembly factor BamD</fullName>
    </recommendedName>
</protein>